<reference evidence="2" key="1">
    <citation type="journal article" date="2014" name="Int. J. Syst. Evol. Microbiol.">
        <title>Complete genome sequence of Corynebacterium casei LMG S-19264T (=DSM 44701T), isolated from a smear-ripened cheese.</title>
        <authorList>
            <consortium name="US DOE Joint Genome Institute (JGI-PGF)"/>
            <person name="Walter F."/>
            <person name="Albersmeier A."/>
            <person name="Kalinowski J."/>
            <person name="Ruckert C."/>
        </authorList>
    </citation>
    <scope>NUCLEOTIDE SEQUENCE</scope>
    <source>
        <strain evidence="2">CGMCC 1.14988</strain>
    </source>
</reference>
<dbReference type="Gene3D" id="3.40.50.150">
    <property type="entry name" value="Vaccinia Virus protein VP39"/>
    <property type="match status" value="1"/>
</dbReference>
<comment type="caution">
    <text evidence="2">The sequence shown here is derived from an EMBL/GenBank/DDBJ whole genome shotgun (WGS) entry which is preliminary data.</text>
</comment>
<dbReference type="InterPro" id="IPR029063">
    <property type="entry name" value="SAM-dependent_MTases_sf"/>
</dbReference>
<dbReference type="Proteomes" id="UP000650511">
    <property type="component" value="Unassembled WGS sequence"/>
</dbReference>
<dbReference type="EMBL" id="BMHA01000004">
    <property type="protein sequence ID" value="GGI05432.1"/>
    <property type="molecule type" value="Genomic_DNA"/>
</dbReference>
<sequence>MRPVSDVFGFDRGTPVDRYYLERWLERHREDLRGVVGEIAEDHYTRRFGGPSVEQVEIIDLHAGNPRATLVADLGIPGSLPTARFDALLVVQTLQYVAEPDLALGNCLQALRPGGVLLVAVPALVPHDERMPAGLDRWRYWPAGLAAAVRRAAPDAAVEVTGYGNLVAATAALHGIAAEELRTRELADADARFPVLVCARIRVAAA</sequence>
<evidence type="ECO:0000313" key="3">
    <source>
        <dbReference type="Proteomes" id="UP000650511"/>
    </source>
</evidence>
<organism evidence="2 3">
    <name type="scientific">Egicoccus halophilus</name>
    <dbReference type="NCBI Taxonomy" id="1670830"/>
    <lineage>
        <taxon>Bacteria</taxon>
        <taxon>Bacillati</taxon>
        <taxon>Actinomycetota</taxon>
        <taxon>Nitriliruptoria</taxon>
        <taxon>Egicoccales</taxon>
        <taxon>Egicoccaceae</taxon>
        <taxon>Egicoccus</taxon>
    </lineage>
</organism>
<accession>A0A8J3EU96</accession>
<gene>
    <name evidence="2" type="ORF">GCM10011354_14070</name>
</gene>
<dbReference type="AlphaFoldDB" id="A0A8J3EU96"/>
<dbReference type="Pfam" id="PF08241">
    <property type="entry name" value="Methyltransf_11"/>
    <property type="match status" value="1"/>
</dbReference>
<dbReference type="InterPro" id="IPR013216">
    <property type="entry name" value="Methyltransf_11"/>
</dbReference>
<name>A0A8J3EU96_9ACTN</name>
<dbReference type="GO" id="GO:0008757">
    <property type="term" value="F:S-adenosylmethionine-dependent methyltransferase activity"/>
    <property type="evidence" value="ECO:0007669"/>
    <property type="project" value="InterPro"/>
</dbReference>
<proteinExistence type="predicted"/>
<protein>
    <recommendedName>
        <fullName evidence="1">Methyltransferase type 11 domain-containing protein</fullName>
    </recommendedName>
</protein>
<evidence type="ECO:0000313" key="2">
    <source>
        <dbReference type="EMBL" id="GGI05432.1"/>
    </source>
</evidence>
<feature type="domain" description="Methyltransferase type 11" evidence="1">
    <location>
        <begin position="70"/>
        <end position="119"/>
    </location>
</feature>
<dbReference type="SUPFAM" id="SSF53335">
    <property type="entry name" value="S-adenosyl-L-methionine-dependent methyltransferases"/>
    <property type="match status" value="1"/>
</dbReference>
<reference evidence="2" key="2">
    <citation type="submission" date="2020-09" db="EMBL/GenBank/DDBJ databases">
        <authorList>
            <person name="Sun Q."/>
            <person name="Zhou Y."/>
        </authorList>
    </citation>
    <scope>NUCLEOTIDE SEQUENCE</scope>
    <source>
        <strain evidence="2">CGMCC 1.14988</strain>
    </source>
</reference>
<evidence type="ECO:0000259" key="1">
    <source>
        <dbReference type="Pfam" id="PF08241"/>
    </source>
</evidence>
<keyword evidence="3" id="KW-1185">Reference proteome</keyword>